<protein>
    <submittedName>
        <fullName evidence="1">Uncharacterized protein</fullName>
    </submittedName>
</protein>
<reference evidence="1 2" key="1">
    <citation type="submission" date="2016-10" db="EMBL/GenBank/DDBJ databases">
        <authorList>
            <person name="Varghese N."/>
            <person name="Submissions S."/>
        </authorList>
    </citation>
    <scope>NUCLEOTIDE SEQUENCE [LARGE SCALE GENOMIC DNA]</scope>
    <source>
        <strain evidence="1 2">BS2773</strain>
    </source>
</reference>
<name>A0A1H5JPP5_9PSED</name>
<gene>
    <name evidence="1" type="ORF">SAMN04515675_6153</name>
</gene>
<dbReference type="RefSeq" id="WP_074851761.1">
    <property type="nucleotide sequence ID" value="NZ_FNTS01000002.1"/>
</dbReference>
<evidence type="ECO:0000313" key="1">
    <source>
        <dbReference type="EMBL" id="SEE54420.1"/>
    </source>
</evidence>
<comment type="caution">
    <text evidence="1">The sequence shown here is derived from an EMBL/GenBank/DDBJ whole genome shotgun (WGS) entry which is preliminary data.</text>
</comment>
<evidence type="ECO:0000313" key="2">
    <source>
        <dbReference type="Proteomes" id="UP000182179"/>
    </source>
</evidence>
<sequence>MAYGLEYKNNNDVVTLDSEFSRLVVLQSGRYSGGVTFSPAITTDEPPLVFVRPDASVTFQYVTIGGGPGNWTGFSYIGGGAGKYFCAAFKSRETETYGLRLWDGSTNLLFDSGTPCAQFTRVISSWAYAGSVGTGQPGQYKTSWTAPSPLDTGDYMLINTIGMDVAGASTRYAKLYCVWDYGGNQVVPFIVGVNNSTLGFFVPIAFAKPIS</sequence>
<dbReference type="EMBL" id="FNTS01000002">
    <property type="protein sequence ID" value="SEE54420.1"/>
    <property type="molecule type" value="Genomic_DNA"/>
</dbReference>
<keyword evidence="2" id="KW-1185">Reference proteome</keyword>
<proteinExistence type="predicted"/>
<organism evidence="1 2">
    <name type="scientific">Pseudomonas costantinii</name>
    <dbReference type="NCBI Taxonomy" id="168469"/>
    <lineage>
        <taxon>Bacteria</taxon>
        <taxon>Pseudomonadati</taxon>
        <taxon>Pseudomonadota</taxon>
        <taxon>Gammaproteobacteria</taxon>
        <taxon>Pseudomonadales</taxon>
        <taxon>Pseudomonadaceae</taxon>
        <taxon>Pseudomonas</taxon>
    </lineage>
</organism>
<dbReference type="Proteomes" id="UP000182179">
    <property type="component" value="Unassembled WGS sequence"/>
</dbReference>
<accession>A0A1H5JPP5</accession>